<keyword evidence="3" id="KW-1185">Reference proteome</keyword>
<dbReference type="EMBL" id="JAATWM020000001">
    <property type="protein sequence ID" value="KAF9882203.1"/>
    <property type="molecule type" value="Genomic_DNA"/>
</dbReference>
<protein>
    <submittedName>
        <fullName evidence="2">Uncharacterized protein</fullName>
    </submittedName>
</protein>
<dbReference type="GeneID" id="62156033"/>
<sequence>MQLTNILVAALAAGSSTAASVSARAARVARQAPCPRIGASDPNFGVADLASGVVATKTLTFDVAPFAAGPCSLIGSFGAGFPVDLGGADFSRLDVHNAATGALVGSFAPLKVENDRVVEDTEVTINSFVCEPVMSFRFSIANDADADVDINVTFTADATNGFFIQKGDQCPQ</sequence>
<reference evidence="2" key="2">
    <citation type="submission" date="2020-11" db="EMBL/GenBank/DDBJ databases">
        <title>Whole genome sequencing of Colletotrichum sp.</title>
        <authorList>
            <person name="Li H."/>
        </authorList>
    </citation>
    <scope>NUCLEOTIDE SEQUENCE</scope>
    <source>
        <strain evidence="2">CkLH20</strain>
    </source>
</reference>
<organism evidence="2 3">
    <name type="scientific">Colletotrichum karsti</name>
    <dbReference type="NCBI Taxonomy" id="1095194"/>
    <lineage>
        <taxon>Eukaryota</taxon>
        <taxon>Fungi</taxon>
        <taxon>Dikarya</taxon>
        <taxon>Ascomycota</taxon>
        <taxon>Pezizomycotina</taxon>
        <taxon>Sordariomycetes</taxon>
        <taxon>Hypocreomycetidae</taxon>
        <taxon>Glomerellales</taxon>
        <taxon>Glomerellaceae</taxon>
        <taxon>Colletotrichum</taxon>
        <taxon>Colletotrichum boninense species complex</taxon>
    </lineage>
</organism>
<evidence type="ECO:0000313" key="3">
    <source>
        <dbReference type="Proteomes" id="UP000781932"/>
    </source>
</evidence>
<accession>A0A9P6IEV4</accession>
<feature type="chain" id="PRO_5040305742" evidence="1">
    <location>
        <begin position="19"/>
        <end position="172"/>
    </location>
</feature>
<dbReference type="OrthoDB" id="5308323at2759"/>
<dbReference type="RefSeq" id="XP_038751664.1">
    <property type="nucleotide sequence ID" value="XM_038882959.1"/>
</dbReference>
<name>A0A9P6IEV4_9PEZI</name>
<evidence type="ECO:0000313" key="2">
    <source>
        <dbReference type="EMBL" id="KAF9882203.1"/>
    </source>
</evidence>
<feature type="signal peptide" evidence="1">
    <location>
        <begin position="1"/>
        <end position="18"/>
    </location>
</feature>
<proteinExistence type="predicted"/>
<reference evidence="2" key="1">
    <citation type="submission" date="2020-03" db="EMBL/GenBank/DDBJ databases">
        <authorList>
            <person name="He L."/>
        </authorList>
    </citation>
    <scope>NUCLEOTIDE SEQUENCE</scope>
    <source>
        <strain evidence="2">CkLH20</strain>
    </source>
</reference>
<dbReference type="Proteomes" id="UP000781932">
    <property type="component" value="Unassembled WGS sequence"/>
</dbReference>
<keyword evidence="1" id="KW-0732">Signal</keyword>
<comment type="caution">
    <text evidence="2">The sequence shown here is derived from an EMBL/GenBank/DDBJ whole genome shotgun (WGS) entry which is preliminary data.</text>
</comment>
<evidence type="ECO:0000256" key="1">
    <source>
        <dbReference type="SAM" id="SignalP"/>
    </source>
</evidence>
<dbReference type="AlphaFoldDB" id="A0A9P6IEV4"/>
<gene>
    <name evidence="2" type="ORF">CkaCkLH20_00239</name>
</gene>